<evidence type="ECO:0000256" key="5">
    <source>
        <dbReference type="ARBA" id="ARBA00023004"/>
    </source>
</evidence>
<dbReference type="GO" id="GO:0009055">
    <property type="term" value="F:electron transfer activity"/>
    <property type="evidence" value="ECO:0007669"/>
    <property type="project" value="InterPro"/>
</dbReference>
<dbReference type="SUPFAM" id="SSF46626">
    <property type="entry name" value="Cytochrome c"/>
    <property type="match status" value="1"/>
</dbReference>
<keyword evidence="7" id="KW-0732">Signal</keyword>
<keyword evidence="10" id="KW-1185">Reference proteome</keyword>
<evidence type="ECO:0000313" key="10">
    <source>
        <dbReference type="Proteomes" id="UP000545386"/>
    </source>
</evidence>
<reference evidence="9 10" key="1">
    <citation type="submission" date="2020-08" db="EMBL/GenBank/DDBJ databases">
        <title>Paraeoetvoesia sp. YC-7-48 draft genome sequence.</title>
        <authorList>
            <person name="Yao L."/>
        </authorList>
    </citation>
    <scope>NUCLEOTIDE SEQUENCE [LARGE SCALE GENOMIC DNA]</scope>
    <source>
        <strain evidence="10">YC-7-48</strain>
    </source>
</reference>
<dbReference type="InterPro" id="IPR050597">
    <property type="entry name" value="Cytochrome_c_Oxidase_Subunit"/>
</dbReference>
<evidence type="ECO:0000256" key="3">
    <source>
        <dbReference type="ARBA" id="ARBA00022723"/>
    </source>
</evidence>
<proteinExistence type="predicted"/>
<dbReference type="Proteomes" id="UP000545386">
    <property type="component" value="Unassembled WGS sequence"/>
</dbReference>
<evidence type="ECO:0000256" key="1">
    <source>
        <dbReference type="ARBA" id="ARBA00022448"/>
    </source>
</evidence>
<keyword evidence="5 6" id="KW-0408">Iron</keyword>
<dbReference type="InterPro" id="IPR009056">
    <property type="entry name" value="Cyt_c-like_dom"/>
</dbReference>
<dbReference type="RefSeq" id="WP_185779529.1">
    <property type="nucleotide sequence ID" value="NZ_JACJUU010000004.1"/>
</dbReference>
<evidence type="ECO:0000259" key="8">
    <source>
        <dbReference type="PROSITE" id="PS51007"/>
    </source>
</evidence>
<evidence type="ECO:0000256" key="2">
    <source>
        <dbReference type="ARBA" id="ARBA00022617"/>
    </source>
</evidence>
<dbReference type="EMBL" id="JACJUU010000004">
    <property type="protein sequence ID" value="MBC2769820.1"/>
    <property type="molecule type" value="Genomic_DNA"/>
</dbReference>
<protein>
    <submittedName>
        <fullName evidence="9">C-type cytochrome</fullName>
    </submittedName>
</protein>
<dbReference type="PANTHER" id="PTHR33751">
    <property type="entry name" value="CBB3-TYPE CYTOCHROME C OXIDASE SUBUNIT FIXP"/>
    <property type="match status" value="1"/>
</dbReference>
<evidence type="ECO:0000256" key="6">
    <source>
        <dbReference type="PROSITE-ProRule" id="PRU00433"/>
    </source>
</evidence>
<sequence>MKTLIKQVSAGLASTVGALALGLSAPAQAQSTFDVTVLAASCANCHGTDGRSPGGMPSLAGRPEAVLNAQLMAYKSDTPPAGTTVMNRLAKGYSDDELAALAKHFSQIKPQATDKN</sequence>
<comment type="caution">
    <text evidence="9">The sequence shown here is derived from an EMBL/GenBank/DDBJ whole genome shotgun (WGS) entry which is preliminary data.</text>
</comment>
<dbReference type="GO" id="GO:0020037">
    <property type="term" value="F:heme binding"/>
    <property type="evidence" value="ECO:0007669"/>
    <property type="project" value="InterPro"/>
</dbReference>
<keyword evidence="4" id="KW-0249">Electron transport</keyword>
<gene>
    <name evidence="9" type="ORF">GTU67_07825</name>
</gene>
<name>A0A842HR31_9BURK</name>
<keyword evidence="2 6" id="KW-0349">Heme</keyword>
<dbReference type="PANTHER" id="PTHR33751:SF9">
    <property type="entry name" value="CYTOCHROME C4"/>
    <property type="match status" value="1"/>
</dbReference>
<dbReference type="PROSITE" id="PS51007">
    <property type="entry name" value="CYTC"/>
    <property type="match status" value="1"/>
</dbReference>
<feature type="domain" description="Cytochrome c" evidence="8">
    <location>
        <begin position="24"/>
        <end position="109"/>
    </location>
</feature>
<feature type="signal peptide" evidence="7">
    <location>
        <begin position="1"/>
        <end position="29"/>
    </location>
</feature>
<dbReference type="Pfam" id="PF00034">
    <property type="entry name" value="Cytochrom_C"/>
    <property type="match status" value="1"/>
</dbReference>
<evidence type="ECO:0000256" key="4">
    <source>
        <dbReference type="ARBA" id="ARBA00022982"/>
    </source>
</evidence>
<dbReference type="Gene3D" id="1.10.760.10">
    <property type="entry name" value="Cytochrome c-like domain"/>
    <property type="match status" value="1"/>
</dbReference>
<evidence type="ECO:0000256" key="7">
    <source>
        <dbReference type="SAM" id="SignalP"/>
    </source>
</evidence>
<evidence type="ECO:0000313" key="9">
    <source>
        <dbReference type="EMBL" id="MBC2769820.1"/>
    </source>
</evidence>
<feature type="chain" id="PRO_5033009296" evidence="7">
    <location>
        <begin position="30"/>
        <end position="116"/>
    </location>
</feature>
<organism evidence="9 10">
    <name type="scientific">Pusillimonas minor</name>
    <dbReference type="NCBI Taxonomy" id="2697024"/>
    <lineage>
        <taxon>Bacteria</taxon>
        <taxon>Pseudomonadati</taxon>
        <taxon>Pseudomonadota</taxon>
        <taxon>Betaproteobacteria</taxon>
        <taxon>Burkholderiales</taxon>
        <taxon>Alcaligenaceae</taxon>
        <taxon>Pusillimonas</taxon>
    </lineage>
</organism>
<accession>A0A842HR31</accession>
<dbReference type="AlphaFoldDB" id="A0A842HR31"/>
<dbReference type="GO" id="GO:0046872">
    <property type="term" value="F:metal ion binding"/>
    <property type="evidence" value="ECO:0007669"/>
    <property type="project" value="UniProtKB-KW"/>
</dbReference>
<dbReference type="InterPro" id="IPR036909">
    <property type="entry name" value="Cyt_c-like_dom_sf"/>
</dbReference>
<keyword evidence="1" id="KW-0813">Transport</keyword>
<keyword evidence="3 6" id="KW-0479">Metal-binding</keyword>